<keyword evidence="7" id="KW-0206">Cytoskeleton</keyword>
<dbReference type="PANTHER" id="PTHR45864">
    <property type="entry name" value="SLINGSHOT PROTEIN PHOSPHATASE HOMOLOG"/>
    <property type="match status" value="1"/>
</dbReference>
<feature type="domain" description="Tyrosine-protein phosphatase" evidence="10">
    <location>
        <begin position="359"/>
        <end position="500"/>
    </location>
</feature>
<dbReference type="InterPro" id="IPR000340">
    <property type="entry name" value="Dual-sp_phosphatase_cat-dom"/>
</dbReference>
<feature type="domain" description="DEK-C" evidence="12">
    <location>
        <begin position="300"/>
        <end position="355"/>
    </location>
</feature>
<accession>A0A7E4UQM0</accession>
<evidence type="ECO:0000256" key="8">
    <source>
        <dbReference type="ARBA" id="ARBA00048336"/>
    </source>
</evidence>
<dbReference type="FunFam" id="3.90.190.10:FF:000004">
    <property type="entry name" value="Protein phosphatase Slingshot homolog 2"/>
    <property type="match status" value="1"/>
</dbReference>
<dbReference type="InterPro" id="IPR014876">
    <property type="entry name" value="DEK_C"/>
</dbReference>
<dbReference type="PROSITE" id="PS50056">
    <property type="entry name" value="TYR_PHOSPHATASE_2"/>
    <property type="match status" value="1"/>
</dbReference>
<dbReference type="AlphaFoldDB" id="A0A7E4UQM0"/>
<feature type="domain" description="Tyrosine specific protein phosphatases" evidence="11">
    <location>
        <begin position="424"/>
        <end position="478"/>
    </location>
</feature>
<comment type="catalytic activity">
    <reaction evidence="8">
        <text>O-phospho-L-threonyl-[protein] + H2O = L-threonyl-[protein] + phosphate</text>
        <dbReference type="Rhea" id="RHEA:47004"/>
        <dbReference type="Rhea" id="RHEA-COMP:11060"/>
        <dbReference type="Rhea" id="RHEA-COMP:11605"/>
        <dbReference type="ChEBI" id="CHEBI:15377"/>
        <dbReference type="ChEBI" id="CHEBI:30013"/>
        <dbReference type="ChEBI" id="CHEBI:43474"/>
        <dbReference type="ChEBI" id="CHEBI:61977"/>
        <dbReference type="EC" id="3.1.3.16"/>
    </reaction>
</comment>
<dbReference type="GO" id="GO:0004722">
    <property type="term" value="F:protein serine/threonine phosphatase activity"/>
    <property type="evidence" value="ECO:0007669"/>
    <property type="project" value="UniProtKB-EC"/>
</dbReference>
<feature type="region of interest" description="Disordered" evidence="9">
    <location>
        <begin position="64"/>
        <end position="94"/>
    </location>
</feature>
<evidence type="ECO:0000256" key="5">
    <source>
        <dbReference type="ARBA" id="ARBA00022801"/>
    </source>
</evidence>
<sequence length="681" mass="77220">MSIPPPADRRWRCSCATVLCGKQRTTARSQRTTAVGDCVWSSDKSRLVARAAYESVMALVSVQRSPSPSLDESDNDYDCRSELSSPQARPSSESYFTVKGAAVILSHSDQTPRHRRSCSEDKDIERDLQSMLRLIRQQDTMSRVVRLQSCADNITRYLAVVEKSTTSHGGKNFALFGFDQIDGAKTSIGLVVPIVCSTSIRLDGDGGIAVESLTELYFFKPVSIQAMWSVFQYVHKELATIQRLKHTNYEDWRTEYSSHMTTDDSVRGLWYMSLLEDAMVGDVKPTGHQAALLERSSKELEIEALIRRHLRQIMQSVDLDEVTSSDIRKKLEEQVGYSLKPHKEFIDREMLVIMGQLDEPSKIFDYLYLGTEWNASNWEELKANKVGYILNMTKEVDNFYPNHFTYKKIWVSDEASTELLKHWQKTYEFIKHAKDSGSTVLVHCKKGISRSSSTVIAYTMKEYGWSLQEALNYVKEKRNCITPNTGFMEQLMTFDGVLQASSNRHSAVFNPIGSHFDTCLTDSAAGSAAEVTTLAKLEELMPEQLNGRVVTPKSARLTQQSPRLVRHHHPAHDSVSVATTSTSKTDEVIVSRTPKICNGKVRQHREKFERVLSRNTFQTGPSSNFKHRSHSHRCEESRNVRSLVDVFEKPTTGCSRDDDSLFRNTYDMPSHHNESLITSMT</sequence>
<name>A0A7E4UQM0_PANRE</name>
<dbReference type="GO" id="GO:0005856">
    <property type="term" value="C:cytoskeleton"/>
    <property type="evidence" value="ECO:0007669"/>
    <property type="project" value="UniProtKB-SubCell"/>
</dbReference>
<evidence type="ECO:0000256" key="2">
    <source>
        <dbReference type="ARBA" id="ARBA00009580"/>
    </source>
</evidence>
<dbReference type="InterPro" id="IPR043587">
    <property type="entry name" value="Phosphatase_SSH-like"/>
</dbReference>
<dbReference type="InterPro" id="IPR000387">
    <property type="entry name" value="Tyr_Pase_dom"/>
</dbReference>
<dbReference type="Pfam" id="PF23040">
    <property type="entry name" value="PH_SSH1-like_1st"/>
    <property type="match status" value="1"/>
</dbReference>
<dbReference type="PROSITE" id="PS00383">
    <property type="entry name" value="TYR_PHOSPHATASE_1"/>
    <property type="match status" value="1"/>
</dbReference>
<evidence type="ECO:0000313" key="13">
    <source>
        <dbReference type="Proteomes" id="UP000492821"/>
    </source>
</evidence>
<reference evidence="13" key="1">
    <citation type="journal article" date="2013" name="Genetics">
        <title>The draft genome and transcriptome of Panagrellus redivivus are shaped by the harsh demands of a free-living lifestyle.</title>
        <authorList>
            <person name="Srinivasan J."/>
            <person name="Dillman A.R."/>
            <person name="Macchietto M.G."/>
            <person name="Heikkinen L."/>
            <person name="Lakso M."/>
            <person name="Fracchia K.M."/>
            <person name="Antoshechkin I."/>
            <person name="Mortazavi A."/>
            <person name="Wong G."/>
            <person name="Sternberg P.W."/>
        </authorList>
    </citation>
    <scope>NUCLEOTIDE SEQUENCE [LARGE SCALE GENOMIC DNA]</scope>
    <source>
        <strain evidence="13">MT8872</strain>
    </source>
</reference>
<dbReference type="WBParaSite" id="Pan_g11316.t1">
    <property type="protein sequence ID" value="Pan_g11316.t1"/>
    <property type="gene ID" value="Pan_g11316"/>
</dbReference>
<dbReference type="Gene3D" id="1.10.10.60">
    <property type="entry name" value="Homeodomain-like"/>
    <property type="match status" value="1"/>
</dbReference>
<reference evidence="14" key="2">
    <citation type="submission" date="2020-10" db="UniProtKB">
        <authorList>
            <consortium name="WormBaseParasite"/>
        </authorList>
    </citation>
    <scope>IDENTIFICATION</scope>
</reference>
<dbReference type="PROSITE" id="PS50054">
    <property type="entry name" value="TYR_PHOSPHATASE_DUAL"/>
    <property type="match status" value="1"/>
</dbReference>
<dbReference type="InterPro" id="IPR020422">
    <property type="entry name" value="TYR_PHOSPHATASE_DUAL_dom"/>
</dbReference>
<evidence type="ECO:0000256" key="4">
    <source>
        <dbReference type="ARBA" id="ARBA00022490"/>
    </source>
</evidence>
<dbReference type="Pfam" id="PF00782">
    <property type="entry name" value="DSPc"/>
    <property type="match status" value="1"/>
</dbReference>
<proteinExistence type="inferred from homology"/>
<protein>
    <recommendedName>
        <fullName evidence="3">protein-serine/threonine phosphatase</fullName>
        <ecNumber evidence="3">3.1.3.16</ecNumber>
    </recommendedName>
</protein>
<dbReference type="Proteomes" id="UP000492821">
    <property type="component" value="Unassembled WGS sequence"/>
</dbReference>
<dbReference type="InterPro" id="IPR043588">
    <property type="entry name" value="SSH-N"/>
</dbReference>
<dbReference type="EC" id="3.1.3.16" evidence="3"/>
<dbReference type="GO" id="GO:0030837">
    <property type="term" value="P:negative regulation of actin filament polymerization"/>
    <property type="evidence" value="ECO:0007669"/>
    <property type="project" value="InterPro"/>
</dbReference>
<dbReference type="SMART" id="SM00195">
    <property type="entry name" value="DSPc"/>
    <property type="match status" value="1"/>
</dbReference>
<evidence type="ECO:0000259" key="11">
    <source>
        <dbReference type="PROSITE" id="PS50056"/>
    </source>
</evidence>
<evidence type="ECO:0000256" key="7">
    <source>
        <dbReference type="ARBA" id="ARBA00023212"/>
    </source>
</evidence>
<dbReference type="PANTHER" id="PTHR45864:SF2">
    <property type="entry name" value="PROTEIN PHOSPHATASE SLINGSHOT"/>
    <property type="match status" value="1"/>
</dbReference>
<keyword evidence="13" id="KW-1185">Reference proteome</keyword>
<comment type="similarity">
    <text evidence="2">Belongs to the protein-tyrosine phosphatase family.</text>
</comment>
<feature type="compositionally biased region" description="Polar residues" evidence="9">
    <location>
        <begin position="82"/>
        <end position="94"/>
    </location>
</feature>
<dbReference type="InterPro" id="IPR016130">
    <property type="entry name" value="Tyr_Pase_AS"/>
</dbReference>
<evidence type="ECO:0000256" key="6">
    <source>
        <dbReference type="ARBA" id="ARBA00022912"/>
    </source>
</evidence>
<dbReference type="SUPFAM" id="SSF109715">
    <property type="entry name" value="DEK C-terminal domain"/>
    <property type="match status" value="1"/>
</dbReference>
<keyword evidence="4" id="KW-0963">Cytoplasm</keyword>
<evidence type="ECO:0000313" key="14">
    <source>
        <dbReference type="WBParaSite" id="Pan_g11316.t1"/>
    </source>
</evidence>
<dbReference type="PROSITE" id="PS51998">
    <property type="entry name" value="DEK_C"/>
    <property type="match status" value="1"/>
</dbReference>
<dbReference type="InterPro" id="IPR029021">
    <property type="entry name" value="Prot-tyrosine_phosphatase-like"/>
</dbReference>
<evidence type="ECO:0000259" key="10">
    <source>
        <dbReference type="PROSITE" id="PS50054"/>
    </source>
</evidence>
<keyword evidence="6" id="KW-0904">Protein phosphatase</keyword>
<comment type="subcellular location">
    <subcellularLocation>
        <location evidence="1">Cytoplasm</location>
        <location evidence="1">Cytoskeleton</location>
    </subcellularLocation>
</comment>
<dbReference type="Gene3D" id="3.90.190.10">
    <property type="entry name" value="Protein tyrosine phosphatase superfamily"/>
    <property type="match status" value="1"/>
</dbReference>
<feature type="region of interest" description="Disordered" evidence="9">
    <location>
        <begin position="561"/>
        <end position="580"/>
    </location>
</feature>
<keyword evidence="5" id="KW-0378">Hydrolase</keyword>
<dbReference type="GO" id="GO:0003779">
    <property type="term" value="F:actin binding"/>
    <property type="evidence" value="ECO:0007669"/>
    <property type="project" value="InterPro"/>
</dbReference>
<organism evidence="13 14">
    <name type="scientific">Panagrellus redivivus</name>
    <name type="common">Microworm</name>
    <dbReference type="NCBI Taxonomy" id="6233"/>
    <lineage>
        <taxon>Eukaryota</taxon>
        <taxon>Metazoa</taxon>
        <taxon>Ecdysozoa</taxon>
        <taxon>Nematoda</taxon>
        <taxon>Chromadorea</taxon>
        <taxon>Rhabditida</taxon>
        <taxon>Tylenchina</taxon>
        <taxon>Panagrolaimomorpha</taxon>
        <taxon>Panagrolaimoidea</taxon>
        <taxon>Panagrolaimidae</taxon>
        <taxon>Panagrellus</taxon>
    </lineage>
</organism>
<dbReference type="SUPFAM" id="SSF52799">
    <property type="entry name" value="(Phosphotyrosine protein) phosphatases II"/>
    <property type="match status" value="1"/>
</dbReference>
<evidence type="ECO:0000256" key="3">
    <source>
        <dbReference type="ARBA" id="ARBA00013081"/>
    </source>
</evidence>
<evidence type="ECO:0000256" key="9">
    <source>
        <dbReference type="SAM" id="MobiDB-lite"/>
    </source>
</evidence>
<evidence type="ECO:0000259" key="12">
    <source>
        <dbReference type="PROSITE" id="PS51998"/>
    </source>
</evidence>
<dbReference type="Pfam" id="PF08766">
    <property type="entry name" value="DEK_C"/>
    <property type="match status" value="1"/>
</dbReference>
<evidence type="ECO:0000256" key="1">
    <source>
        <dbReference type="ARBA" id="ARBA00004245"/>
    </source>
</evidence>